<dbReference type="SUPFAM" id="SSF48225">
    <property type="entry name" value="Seven-hairpin glycosidases"/>
    <property type="match status" value="1"/>
</dbReference>
<dbReference type="EMBL" id="HBKQ01050167">
    <property type="protein sequence ID" value="CAE2275553.1"/>
    <property type="molecule type" value="Transcribed_RNA"/>
</dbReference>
<comment type="catalytic activity">
    <reaction evidence="11">
        <text>N(4)-(alpha-D-Man-(1-&gt;2)-alpha-D-Man-(1-&gt;2)-alpha-D-Man-(1-&gt;3)-[alpha-D-Man-(1-&gt;3)-[alpha-D-Man-(1-&gt;2)-alpha-D-Man-(1-&gt;6)]-alpha-D-Man-(1-&gt;6)]-beta-D-Man-(1-&gt;4)-beta-D-GlcNAc-(1-&gt;4)-beta-D-GlcNAc)-L-asparaginyl-[protein] (N-glucan mannose isomer 8A1,2,3B1,3) + 3 H2O = N(4)-(alpha-D-Man-(1-&gt;3)-[alpha-D-Man-(1-&gt;3)-[alpha-D-Man-(1-&gt;6)]-alpha-D-Man-(1-&gt;6)]-beta-D-Man-(1-&gt;4)-beta-D-GlcNAc-(1-&gt;4)-beta-D-GlcNAc)-L-asparaginyl-[protein] (N-glucan mannose isomer 5A1,2) + 3 beta-D-mannose</text>
        <dbReference type="Rhea" id="RHEA:56028"/>
        <dbReference type="Rhea" id="RHEA-COMP:14358"/>
        <dbReference type="Rhea" id="RHEA-COMP:14367"/>
        <dbReference type="ChEBI" id="CHEBI:15377"/>
        <dbReference type="ChEBI" id="CHEBI:28563"/>
        <dbReference type="ChEBI" id="CHEBI:59087"/>
        <dbReference type="ChEBI" id="CHEBI:60628"/>
        <dbReference type="EC" id="3.2.1.113"/>
    </reaction>
</comment>
<dbReference type="Gene3D" id="1.50.10.10">
    <property type="match status" value="1"/>
</dbReference>
<evidence type="ECO:0000256" key="11">
    <source>
        <dbReference type="ARBA" id="ARBA00047669"/>
    </source>
</evidence>
<dbReference type="InterPro" id="IPR050749">
    <property type="entry name" value="Glycosyl_Hydrolase_47"/>
</dbReference>
<evidence type="ECO:0000256" key="5">
    <source>
        <dbReference type="ARBA" id="ARBA00022676"/>
    </source>
</evidence>
<dbReference type="GO" id="GO:0016757">
    <property type="term" value="F:glycosyltransferase activity"/>
    <property type="evidence" value="ECO:0007669"/>
    <property type="project" value="UniProtKB-KW"/>
</dbReference>
<feature type="disulfide bond" evidence="15">
    <location>
        <begin position="683"/>
        <end position="730"/>
    </location>
</feature>
<evidence type="ECO:0000256" key="14">
    <source>
        <dbReference type="PIRSR" id="PIRSR601382-2"/>
    </source>
</evidence>
<comment type="cofactor">
    <cofactor evidence="1 14">
        <name>Ca(2+)</name>
        <dbReference type="ChEBI" id="CHEBI:29108"/>
    </cofactor>
</comment>
<dbReference type="GO" id="GO:0005509">
    <property type="term" value="F:calcium ion binding"/>
    <property type="evidence" value="ECO:0007669"/>
    <property type="project" value="InterPro"/>
</dbReference>
<evidence type="ECO:0000256" key="17">
    <source>
        <dbReference type="SAM" id="MobiDB-lite"/>
    </source>
</evidence>
<comment type="pathway">
    <text evidence="2">Protein modification; protein glycosylation.</text>
</comment>
<evidence type="ECO:0000256" key="1">
    <source>
        <dbReference type="ARBA" id="ARBA00001913"/>
    </source>
</evidence>
<sequence>MQSSSMLKRRPPPQARRPHSPSGDRILPVHHERNDGDGKSRRRQKSRRRILFSNILRLTAVVVIALLLLVLAFDESLVYWSISSFPMESYQDRSDLVSLDNANTAVISIHEGFKYHGSLGRFLRENKRSYAITHGYAFVDTFPDEGDLLPLDPWQIDSKSAFHYKKMRFVLHEMEQYTNLEWILWVDSDTIFTQQHVGIEDRTDEFEALHSGLKSTADDLGNPSDICVVWAKDPLPDEGVLLFRNSVTARSMLRTSLQTDKASLTVTVERNNTYRDCQLSLENADSTLLQGRVRGRASWLWRPGQWIVHFPDHTYLELLNSLREVSSKLKDSPAPVFPPVPRPDLRKISTKRKFRFEAVQDGIRHAWFGYADACLRSSTESSKRFGSHIPLDDLSPLSDTGHDCLHHAATLHDSLDTLALAFGEESKEYKDALAFLLRQDLQATALQPTKVFEYSLRILGGLLGAFSVTGDVRLLSRAKDAADSLLQSPFASSPTALPRMYDVLFPPRGASVLYKIFSRVYQWGRDAFTEEHHSNSLAGVGSFALEFYFISQALGVNTYSKAADDIFLHVAKYQRYDGIVPSFWDVMTGEPSSLGGGLGSGSDSFYEYLIKVPLLACTQSDGPLACDDKEPTLQSMLALYRKVVEGSLRSTHVFREKRNGDKDDHNQVAYPVEYSNNFHHLLCFLPGMVALGAVAQGVPSNNELQHAHEAVLNGSGSNDLVLAGDLLRGCQSMYTQTKTGIGPEMMYMNTKSVGVGSYQLRPEFVESVFILYRLTGREEYQEMGWSVFESLEHYCRMDSGYGGLKDVNDEGRGKIDDMPSYFIAETLKYLLLLFGPDDFVSLDEFVFTTEAHPMRRLRNIKSRVSPQYYTEAVESSNITRAPFPWVLFGFVLAIATFVLAVVAAFCACLTARFLRGKEKKR</sequence>
<protein>
    <recommendedName>
        <fullName evidence="16">alpha-1,2-Mannosidase</fullName>
        <ecNumber evidence="16">3.2.1.-</ecNumber>
    </recommendedName>
</protein>
<dbReference type="Pfam" id="PF05637">
    <property type="entry name" value="Glyco_transf_34"/>
    <property type="match status" value="1"/>
</dbReference>
<gene>
    <name evidence="19" type="ORF">OAUR00152_LOCUS34604</name>
</gene>
<proteinExistence type="inferred from homology"/>
<keyword evidence="18" id="KW-0472">Membrane</keyword>
<accession>A0A7S4JVE2</accession>
<dbReference type="AlphaFoldDB" id="A0A7S4JVE2"/>
<evidence type="ECO:0000256" key="3">
    <source>
        <dbReference type="ARBA" id="ARBA00005664"/>
    </source>
</evidence>
<keyword evidence="18" id="KW-1133">Transmembrane helix</keyword>
<reference evidence="19" key="1">
    <citation type="submission" date="2021-01" db="EMBL/GenBank/DDBJ databases">
        <authorList>
            <person name="Corre E."/>
            <person name="Pelletier E."/>
            <person name="Niang G."/>
            <person name="Scheremetjew M."/>
            <person name="Finn R."/>
            <person name="Kale V."/>
            <person name="Holt S."/>
            <person name="Cochrane G."/>
            <person name="Meng A."/>
            <person name="Brown T."/>
            <person name="Cohen L."/>
        </authorList>
    </citation>
    <scope>NUCLEOTIDE SEQUENCE</scope>
    <source>
        <strain evidence="19">Isolate 1302-5</strain>
    </source>
</reference>
<comment type="similarity">
    <text evidence="3">Belongs to the glycosyltransferase 34 family.</text>
</comment>
<dbReference type="Gene3D" id="3.90.550.10">
    <property type="entry name" value="Spore Coat Polysaccharide Biosynthesis Protein SpsA, Chain A"/>
    <property type="match status" value="1"/>
</dbReference>
<dbReference type="PANTHER" id="PTHR11742">
    <property type="entry name" value="MANNOSYL-OLIGOSACCHARIDE ALPHA-1,2-MANNOSIDASE-RELATED"/>
    <property type="match status" value="1"/>
</dbReference>
<dbReference type="GO" id="GO:0004571">
    <property type="term" value="F:mannosyl-oligosaccharide 1,2-alpha-mannosidase activity"/>
    <property type="evidence" value="ECO:0007669"/>
    <property type="project" value="UniProtKB-EC"/>
</dbReference>
<comment type="similarity">
    <text evidence="4 16">Belongs to the glycosyl hydrolase 47 family.</text>
</comment>
<evidence type="ECO:0000256" key="10">
    <source>
        <dbReference type="ARBA" id="ARBA00023157"/>
    </source>
</evidence>
<name>A0A7S4JVE2_9STRA</name>
<keyword evidence="8 16" id="KW-0378">Hydrolase</keyword>
<keyword evidence="9 14" id="KW-0106">Calcium</keyword>
<dbReference type="EC" id="3.2.1.-" evidence="16"/>
<feature type="active site" evidence="13">
    <location>
        <position position="763"/>
    </location>
</feature>
<keyword evidence="18" id="KW-0812">Transmembrane</keyword>
<dbReference type="PANTHER" id="PTHR11742:SF55">
    <property type="entry name" value="ENDOPLASMIC RETICULUM MANNOSYL-OLIGOSACCHARIDE 1,2-ALPHA-MANNOSIDASE"/>
    <property type="match status" value="1"/>
</dbReference>
<feature type="binding site" evidence="14">
    <location>
        <position position="849"/>
    </location>
    <ligand>
        <name>Ca(2+)</name>
        <dbReference type="ChEBI" id="CHEBI:29108"/>
    </ligand>
</feature>
<evidence type="ECO:0000256" key="2">
    <source>
        <dbReference type="ARBA" id="ARBA00004922"/>
    </source>
</evidence>
<evidence type="ECO:0000256" key="18">
    <source>
        <dbReference type="SAM" id="Phobius"/>
    </source>
</evidence>
<evidence type="ECO:0000256" key="6">
    <source>
        <dbReference type="ARBA" id="ARBA00022679"/>
    </source>
</evidence>
<dbReference type="GO" id="GO:0016020">
    <property type="term" value="C:membrane"/>
    <property type="evidence" value="ECO:0007669"/>
    <property type="project" value="InterPro"/>
</dbReference>
<feature type="compositionally biased region" description="Basic residues" evidence="17">
    <location>
        <begin position="7"/>
        <end position="19"/>
    </location>
</feature>
<feature type="active site" evidence="13">
    <location>
        <position position="603"/>
    </location>
</feature>
<dbReference type="PRINTS" id="PR00747">
    <property type="entry name" value="GLYHDRLASE47"/>
</dbReference>
<comment type="catalytic activity">
    <reaction evidence="12">
        <text>N(4)-(alpha-D-Man-(1-&gt;2)-alpha-D-Man-(1-&gt;2)-alpha-D-Man-(1-&gt;3)-[alpha-D-Man-(1-&gt;2)-alpha-D-Man-(1-&gt;3)-[alpha-D-Man-(1-&gt;2)-alpha-D-Man-(1-&gt;6)]-alpha-D-Man-(1-&gt;6)]-beta-D-Man-(1-&gt;4)-beta-D-GlcNAc-(1-&gt;4)-beta-D-GlcNAc)-L-asparaginyl-[protein] (N-glucan mannose isomer 9A1,2,3B1,2,3) + 4 H2O = N(4)-(alpha-D-Man-(1-&gt;3)-[alpha-D-Man-(1-&gt;3)-[alpha-D-Man-(1-&gt;6)]-alpha-D-Man-(1-&gt;6)]-beta-D-Man-(1-&gt;4)-beta-D-GlcNAc-(1-&gt;4)-beta-D-GlcNAc)-L-asparaginyl-[protein] (N-glucan mannose isomer 5A1,2) + 4 beta-D-mannose</text>
        <dbReference type="Rhea" id="RHEA:56008"/>
        <dbReference type="Rhea" id="RHEA-COMP:14356"/>
        <dbReference type="Rhea" id="RHEA-COMP:14367"/>
        <dbReference type="ChEBI" id="CHEBI:15377"/>
        <dbReference type="ChEBI" id="CHEBI:28563"/>
        <dbReference type="ChEBI" id="CHEBI:59087"/>
        <dbReference type="ChEBI" id="CHEBI:139493"/>
        <dbReference type="EC" id="3.2.1.113"/>
    </reaction>
</comment>
<keyword evidence="16" id="KW-0326">Glycosidase</keyword>
<dbReference type="Pfam" id="PF01532">
    <property type="entry name" value="Glyco_hydro_47"/>
    <property type="match status" value="1"/>
</dbReference>
<dbReference type="InterPro" id="IPR001382">
    <property type="entry name" value="Glyco_hydro_47"/>
</dbReference>
<evidence type="ECO:0000256" key="16">
    <source>
        <dbReference type="RuleBase" id="RU361193"/>
    </source>
</evidence>
<feature type="active site" description="Proton donor" evidence="13">
    <location>
        <position position="744"/>
    </location>
</feature>
<evidence type="ECO:0000256" key="15">
    <source>
        <dbReference type="PIRSR" id="PIRSR601382-3"/>
    </source>
</evidence>
<evidence type="ECO:0000256" key="13">
    <source>
        <dbReference type="PIRSR" id="PIRSR601382-1"/>
    </source>
</evidence>
<keyword evidence="5" id="KW-0328">Glycosyltransferase</keyword>
<dbReference type="GO" id="GO:0005783">
    <property type="term" value="C:endoplasmic reticulum"/>
    <property type="evidence" value="ECO:0007669"/>
    <property type="project" value="TreeGrafter"/>
</dbReference>
<dbReference type="InterPro" id="IPR012341">
    <property type="entry name" value="6hp_glycosidase-like_sf"/>
</dbReference>
<feature type="transmembrane region" description="Helical" evidence="18">
    <location>
        <begin position="885"/>
        <end position="914"/>
    </location>
</feature>
<organism evidence="19">
    <name type="scientific">Odontella aurita</name>
    <dbReference type="NCBI Taxonomy" id="265563"/>
    <lineage>
        <taxon>Eukaryota</taxon>
        <taxon>Sar</taxon>
        <taxon>Stramenopiles</taxon>
        <taxon>Ochrophyta</taxon>
        <taxon>Bacillariophyta</taxon>
        <taxon>Mediophyceae</taxon>
        <taxon>Biddulphiophycidae</taxon>
        <taxon>Eupodiscales</taxon>
        <taxon>Odontellaceae</taxon>
        <taxon>Odontella</taxon>
    </lineage>
</organism>
<feature type="compositionally biased region" description="Basic and acidic residues" evidence="17">
    <location>
        <begin position="27"/>
        <end position="39"/>
    </location>
</feature>
<evidence type="ECO:0000313" key="19">
    <source>
        <dbReference type="EMBL" id="CAE2275553.1"/>
    </source>
</evidence>
<dbReference type="InterPro" id="IPR036026">
    <property type="entry name" value="Seven-hairpin_glycosidases"/>
</dbReference>
<evidence type="ECO:0000256" key="8">
    <source>
        <dbReference type="ARBA" id="ARBA00022801"/>
    </source>
</evidence>
<feature type="transmembrane region" description="Helical" evidence="18">
    <location>
        <begin position="50"/>
        <end position="73"/>
    </location>
</feature>
<feature type="active site" description="Proton donor" evidence="13">
    <location>
        <position position="453"/>
    </location>
</feature>
<keyword evidence="6" id="KW-0808">Transferase</keyword>
<dbReference type="GO" id="GO:0005975">
    <property type="term" value="P:carbohydrate metabolic process"/>
    <property type="evidence" value="ECO:0007669"/>
    <property type="project" value="InterPro"/>
</dbReference>
<keyword evidence="7 14" id="KW-0479">Metal-binding</keyword>
<dbReference type="InterPro" id="IPR008630">
    <property type="entry name" value="Glyco_trans_34"/>
</dbReference>
<evidence type="ECO:0000256" key="7">
    <source>
        <dbReference type="ARBA" id="ARBA00022723"/>
    </source>
</evidence>
<dbReference type="InterPro" id="IPR029044">
    <property type="entry name" value="Nucleotide-diphossugar_trans"/>
</dbReference>
<keyword evidence="10 15" id="KW-1015">Disulfide bond</keyword>
<evidence type="ECO:0000256" key="12">
    <source>
        <dbReference type="ARBA" id="ARBA00048605"/>
    </source>
</evidence>
<feature type="region of interest" description="Disordered" evidence="17">
    <location>
        <begin position="1"/>
        <end position="44"/>
    </location>
</feature>
<evidence type="ECO:0000256" key="4">
    <source>
        <dbReference type="ARBA" id="ARBA00007658"/>
    </source>
</evidence>
<evidence type="ECO:0000256" key="9">
    <source>
        <dbReference type="ARBA" id="ARBA00022837"/>
    </source>
</evidence>